<dbReference type="InterPro" id="IPR017927">
    <property type="entry name" value="FAD-bd_FR_type"/>
</dbReference>
<dbReference type="PANTHER" id="PTHR32361">
    <property type="entry name" value="FERRIC/CUPRIC REDUCTASE TRANSMEMBRANE COMPONENT"/>
    <property type="match status" value="1"/>
</dbReference>
<evidence type="ECO:0000256" key="7">
    <source>
        <dbReference type="ARBA" id="ARBA00022982"/>
    </source>
</evidence>
<dbReference type="GO" id="GO:0005886">
    <property type="term" value="C:plasma membrane"/>
    <property type="evidence" value="ECO:0007669"/>
    <property type="project" value="UniProtKB-SubCell"/>
</dbReference>
<evidence type="ECO:0000256" key="8">
    <source>
        <dbReference type="ARBA" id="ARBA00022989"/>
    </source>
</evidence>
<keyword evidence="5" id="KW-1003">Cell membrane</keyword>
<dbReference type="AlphaFoldDB" id="A0AAW0C8L4"/>
<keyword evidence="4" id="KW-0813">Transport</keyword>
<dbReference type="EMBL" id="JAYKXP010000052">
    <property type="protein sequence ID" value="KAK7035487.1"/>
    <property type="molecule type" value="Genomic_DNA"/>
</dbReference>
<feature type="transmembrane region" description="Helical" evidence="13">
    <location>
        <begin position="262"/>
        <end position="282"/>
    </location>
</feature>
<dbReference type="GO" id="GO:0052851">
    <property type="term" value="F:ferric-chelate reductase (NADPH) activity"/>
    <property type="evidence" value="ECO:0007669"/>
    <property type="project" value="UniProtKB-EC"/>
</dbReference>
<dbReference type="Pfam" id="PF01794">
    <property type="entry name" value="Ferric_reduct"/>
    <property type="match status" value="1"/>
</dbReference>
<evidence type="ECO:0000256" key="12">
    <source>
        <dbReference type="ARBA" id="ARBA00048483"/>
    </source>
</evidence>
<evidence type="ECO:0000256" key="2">
    <source>
        <dbReference type="ARBA" id="ARBA00006278"/>
    </source>
</evidence>
<dbReference type="SFLD" id="SFLDG01168">
    <property type="entry name" value="Ferric_reductase_subgroup_(FRE"/>
    <property type="match status" value="1"/>
</dbReference>
<dbReference type="InterPro" id="IPR013112">
    <property type="entry name" value="FAD-bd_8"/>
</dbReference>
<dbReference type="PANTHER" id="PTHR32361:SF23">
    <property type="entry name" value="FERRIC-CHELATE REDUCTASE"/>
    <property type="match status" value="1"/>
</dbReference>
<evidence type="ECO:0000313" key="15">
    <source>
        <dbReference type="EMBL" id="KAK7035487.1"/>
    </source>
</evidence>
<evidence type="ECO:0000313" key="16">
    <source>
        <dbReference type="Proteomes" id="UP001383192"/>
    </source>
</evidence>
<evidence type="ECO:0000256" key="13">
    <source>
        <dbReference type="SAM" id="Phobius"/>
    </source>
</evidence>
<dbReference type="GO" id="GO:0015677">
    <property type="term" value="P:copper ion import"/>
    <property type="evidence" value="ECO:0007669"/>
    <property type="project" value="TreeGrafter"/>
</dbReference>
<feature type="transmembrane region" description="Helical" evidence="13">
    <location>
        <begin position="152"/>
        <end position="174"/>
    </location>
</feature>
<feature type="transmembrane region" description="Helical" evidence="13">
    <location>
        <begin position="111"/>
        <end position="132"/>
    </location>
</feature>
<evidence type="ECO:0000256" key="4">
    <source>
        <dbReference type="ARBA" id="ARBA00022448"/>
    </source>
</evidence>
<keyword evidence="11 13" id="KW-0472">Membrane</keyword>
<dbReference type="EC" id="1.16.1.9" evidence="3"/>
<dbReference type="InterPro" id="IPR039261">
    <property type="entry name" value="FNR_nucleotide-bd"/>
</dbReference>
<dbReference type="CDD" id="cd06186">
    <property type="entry name" value="NOX_Duox_like_FAD_NADP"/>
    <property type="match status" value="1"/>
</dbReference>
<comment type="similarity">
    <text evidence="2">Belongs to the ferric reductase (FRE) family.</text>
</comment>
<feature type="transmembrane region" description="Helical" evidence="13">
    <location>
        <begin position="51"/>
        <end position="71"/>
    </location>
</feature>
<evidence type="ECO:0000256" key="5">
    <source>
        <dbReference type="ARBA" id="ARBA00022475"/>
    </source>
</evidence>
<gene>
    <name evidence="15" type="primary">FRE7</name>
    <name evidence="15" type="ORF">VNI00_011780</name>
</gene>
<keyword evidence="8 13" id="KW-1133">Transmembrane helix</keyword>
<evidence type="ECO:0000256" key="6">
    <source>
        <dbReference type="ARBA" id="ARBA00022692"/>
    </source>
</evidence>
<dbReference type="Gene3D" id="3.40.50.80">
    <property type="entry name" value="Nucleotide-binding domain of ferredoxin-NADP reductase (FNR) module"/>
    <property type="match status" value="1"/>
</dbReference>
<dbReference type="InterPro" id="IPR051410">
    <property type="entry name" value="Ferric/Cupric_Reductase"/>
</dbReference>
<feature type="transmembrane region" description="Helical" evidence="13">
    <location>
        <begin position="194"/>
        <end position="215"/>
    </location>
</feature>
<keyword evidence="10" id="KW-0406">Ion transport</keyword>
<dbReference type="Proteomes" id="UP001383192">
    <property type="component" value="Unassembled WGS sequence"/>
</dbReference>
<comment type="caution">
    <text evidence="15">The sequence shown here is derived from an EMBL/GenBank/DDBJ whole genome shotgun (WGS) entry which is preliminary data.</text>
</comment>
<dbReference type="Pfam" id="PF08030">
    <property type="entry name" value="NAD_binding_6"/>
    <property type="match status" value="1"/>
</dbReference>
<dbReference type="InterPro" id="IPR017938">
    <property type="entry name" value="Riboflavin_synthase-like_b-brl"/>
</dbReference>
<feature type="transmembrane region" description="Helical" evidence="13">
    <location>
        <begin position="235"/>
        <end position="255"/>
    </location>
</feature>
<dbReference type="InterPro" id="IPR013130">
    <property type="entry name" value="Fe3_Rdtase_TM_dom"/>
</dbReference>
<keyword evidence="16" id="KW-1185">Reference proteome</keyword>
<accession>A0AAW0C8L4</accession>
<sequence length="605" mass="67645">MSMQTATGYVAPWFSSLPLSDPRCNNDSCVAFQQEHEASQAAVSYDAQFLYGHYTCWIFAGIIILSSLHFISQIFSSRSSRVKEAPNMSDKVAALVRYWSYRRLRGRFAEYVNLPSLGVGVVILLVWAATTAMSFARHPYYRGRRGYGSPPLAIRTGLMSFALVPLTYATAGKVNFITMLTGLGHEKLNVFHRWTAYLMLYLAVIHTIPFIVQPLREGGAAFLRERWYRAGSLEYNGTPALGMLAGLAILSLPPLRRLAYEVFVQVHILLAIVYLGLLFWHAGDLGDSWAYLWATLVIWLLQIIIRCFTKTSTFYFSGYWFTQAPVVVTKMKENMIKLELEVMGRWRWEPGQHVFLRFAKLRPLDNHPFTIANIPDQDEKTAAYSSKMVFYVRSQQGLTARLASLSESGKMPSVTVDGPYGTIIRPRVETRYEHAILVAGGGGFSGVLPWLQHLANHVSDDKAVIKSVTMVWVVRQLASLSWASAELETAKIRSPEGSVKFELWVTGEAQISSTPTPNDKEIDTEAQSLESVDVGDGLLSKVRFGQRPNISHTLDQLVGAGRTIVFGCGPESLKIDLSNGVAALQRKVLRGEAKEIRLHTESFGW</sequence>
<evidence type="ECO:0000256" key="11">
    <source>
        <dbReference type="ARBA" id="ARBA00023136"/>
    </source>
</evidence>
<feature type="transmembrane region" description="Helical" evidence="13">
    <location>
        <begin position="288"/>
        <end position="308"/>
    </location>
</feature>
<dbReference type="Pfam" id="PF08022">
    <property type="entry name" value="FAD_binding_8"/>
    <property type="match status" value="1"/>
</dbReference>
<reference evidence="15 16" key="1">
    <citation type="submission" date="2024-01" db="EMBL/GenBank/DDBJ databases">
        <title>A draft genome for a cacao thread blight-causing isolate of Paramarasmius palmivorus.</title>
        <authorList>
            <person name="Baruah I.K."/>
            <person name="Bukari Y."/>
            <person name="Amoako-Attah I."/>
            <person name="Meinhardt L.W."/>
            <person name="Bailey B.A."/>
            <person name="Cohen S.P."/>
        </authorList>
    </citation>
    <scope>NUCLEOTIDE SEQUENCE [LARGE SCALE GENOMIC DNA]</scope>
    <source>
        <strain evidence="15 16">GH-12</strain>
    </source>
</reference>
<dbReference type="SUPFAM" id="SSF52343">
    <property type="entry name" value="Ferredoxin reductase-like, C-terminal NADP-linked domain"/>
    <property type="match status" value="1"/>
</dbReference>
<dbReference type="GO" id="GO:0006826">
    <property type="term" value="P:iron ion transport"/>
    <property type="evidence" value="ECO:0007669"/>
    <property type="project" value="TreeGrafter"/>
</dbReference>
<dbReference type="SFLD" id="SFLDS00052">
    <property type="entry name" value="Ferric_Reductase_Domain"/>
    <property type="match status" value="1"/>
</dbReference>
<dbReference type="PROSITE" id="PS51384">
    <property type="entry name" value="FAD_FR"/>
    <property type="match status" value="1"/>
</dbReference>
<keyword evidence="7" id="KW-0249">Electron transport</keyword>
<dbReference type="Gene3D" id="2.40.30.10">
    <property type="entry name" value="Translation factors"/>
    <property type="match status" value="1"/>
</dbReference>
<feature type="domain" description="FAD-binding FR-type" evidence="14">
    <location>
        <begin position="318"/>
        <end position="426"/>
    </location>
</feature>
<dbReference type="GO" id="GO:0006879">
    <property type="term" value="P:intracellular iron ion homeostasis"/>
    <property type="evidence" value="ECO:0007669"/>
    <property type="project" value="TreeGrafter"/>
</dbReference>
<evidence type="ECO:0000256" key="1">
    <source>
        <dbReference type="ARBA" id="ARBA00004651"/>
    </source>
</evidence>
<proteinExistence type="inferred from homology"/>
<dbReference type="SUPFAM" id="SSF63380">
    <property type="entry name" value="Riboflavin synthase domain-like"/>
    <property type="match status" value="1"/>
</dbReference>
<evidence type="ECO:0000256" key="3">
    <source>
        <dbReference type="ARBA" id="ARBA00012668"/>
    </source>
</evidence>
<comment type="subcellular location">
    <subcellularLocation>
        <location evidence="1">Cell membrane</location>
        <topology evidence="1">Multi-pass membrane protein</topology>
    </subcellularLocation>
</comment>
<organism evidence="15 16">
    <name type="scientific">Paramarasmius palmivorus</name>
    <dbReference type="NCBI Taxonomy" id="297713"/>
    <lineage>
        <taxon>Eukaryota</taxon>
        <taxon>Fungi</taxon>
        <taxon>Dikarya</taxon>
        <taxon>Basidiomycota</taxon>
        <taxon>Agaricomycotina</taxon>
        <taxon>Agaricomycetes</taxon>
        <taxon>Agaricomycetidae</taxon>
        <taxon>Agaricales</taxon>
        <taxon>Marasmiineae</taxon>
        <taxon>Marasmiaceae</taxon>
        <taxon>Paramarasmius</taxon>
    </lineage>
</organism>
<dbReference type="InterPro" id="IPR013121">
    <property type="entry name" value="Fe_red_NAD-bd_6"/>
</dbReference>
<keyword evidence="6 13" id="KW-0812">Transmembrane</keyword>
<protein>
    <recommendedName>
        <fullName evidence="3">ferric-chelate reductase (NADPH)</fullName>
        <ecNumber evidence="3">1.16.1.9</ecNumber>
    </recommendedName>
</protein>
<name>A0AAW0C8L4_9AGAR</name>
<comment type="catalytic activity">
    <reaction evidence="12">
        <text>2 a Fe(II)-siderophore + NADP(+) + H(+) = 2 a Fe(III)-siderophore + NADPH</text>
        <dbReference type="Rhea" id="RHEA:28795"/>
        <dbReference type="Rhea" id="RHEA-COMP:11342"/>
        <dbReference type="Rhea" id="RHEA-COMP:11344"/>
        <dbReference type="ChEBI" id="CHEBI:15378"/>
        <dbReference type="ChEBI" id="CHEBI:29033"/>
        <dbReference type="ChEBI" id="CHEBI:29034"/>
        <dbReference type="ChEBI" id="CHEBI:57783"/>
        <dbReference type="ChEBI" id="CHEBI:58349"/>
        <dbReference type="EC" id="1.16.1.9"/>
    </reaction>
</comment>
<keyword evidence="9" id="KW-0560">Oxidoreductase</keyword>
<evidence type="ECO:0000256" key="10">
    <source>
        <dbReference type="ARBA" id="ARBA00023065"/>
    </source>
</evidence>
<evidence type="ECO:0000259" key="14">
    <source>
        <dbReference type="PROSITE" id="PS51384"/>
    </source>
</evidence>
<evidence type="ECO:0000256" key="9">
    <source>
        <dbReference type="ARBA" id="ARBA00023002"/>
    </source>
</evidence>